<dbReference type="Proteomes" id="UP001060215">
    <property type="component" value="Chromosome 4"/>
</dbReference>
<evidence type="ECO:0000313" key="2">
    <source>
        <dbReference type="Proteomes" id="UP001060215"/>
    </source>
</evidence>
<gene>
    <name evidence="1" type="ORF">LOK49_LG05G02891</name>
</gene>
<keyword evidence="2" id="KW-1185">Reference proteome</keyword>
<proteinExistence type="predicted"/>
<comment type="caution">
    <text evidence="1">The sequence shown here is derived from an EMBL/GenBank/DDBJ whole genome shotgun (WGS) entry which is preliminary data.</text>
</comment>
<protein>
    <submittedName>
        <fullName evidence="1">Uncharacterized protein</fullName>
    </submittedName>
</protein>
<sequence length="268" mass="29004">MWVEANPSVAPFSPLVGLSVGVSLDLVGRDLGRSDWTESRNSGVEVYLRRFWRFSKGTSQLGRSTFVRPIWEKKEVGSKGHFSAQTILGLDECKQALACKNGLGLLGIGTNLVGQQASEDGMSSSGLGQSNQNTLEQINPVLNLLSMRECDGCGFQPPIDLPRSLSQQPLGHAGLTSPDCRQANDARSMDGSPSLGSQWSKAELGDCRQADSAGKEDDPPQPEEDSVWVLSRVFKVSQYLGVSFEGLEAFNLFSAIKESWRRGAPLGQ</sequence>
<evidence type="ECO:0000313" key="1">
    <source>
        <dbReference type="EMBL" id="KAI8016205.1"/>
    </source>
</evidence>
<reference evidence="1 2" key="1">
    <citation type="journal article" date="2022" name="Plant J.">
        <title>Chromosome-level genome of Camellia lanceoleosa provides a valuable resource for understanding genome evolution and self-incompatibility.</title>
        <authorList>
            <person name="Gong W."/>
            <person name="Xiao S."/>
            <person name="Wang L."/>
            <person name="Liao Z."/>
            <person name="Chang Y."/>
            <person name="Mo W."/>
            <person name="Hu G."/>
            <person name="Li W."/>
            <person name="Zhao G."/>
            <person name="Zhu H."/>
            <person name="Hu X."/>
            <person name="Ji K."/>
            <person name="Xiang X."/>
            <person name="Song Q."/>
            <person name="Yuan D."/>
            <person name="Jin S."/>
            <person name="Zhang L."/>
        </authorList>
    </citation>
    <scope>NUCLEOTIDE SEQUENCE [LARGE SCALE GENOMIC DNA]</scope>
    <source>
        <strain evidence="1">SQ_2022a</strain>
    </source>
</reference>
<name>A0ACC0HTA2_9ERIC</name>
<accession>A0ACC0HTA2</accession>
<dbReference type="EMBL" id="CM045761">
    <property type="protein sequence ID" value="KAI8016205.1"/>
    <property type="molecule type" value="Genomic_DNA"/>
</dbReference>
<organism evidence="1 2">
    <name type="scientific">Camellia lanceoleosa</name>
    <dbReference type="NCBI Taxonomy" id="1840588"/>
    <lineage>
        <taxon>Eukaryota</taxon>
        <taxon>Viridiplantae</taxon>
        <taxon>Streptophyta</taxon>
        <taxon>Embryophyta</taxon>
        <taxon>Tracheophyta</taxon>
        <taxon>Spermatophyta</taxon>
        <taxon>Magnoliopsida</taxon>
        <taxon>eudicotyledons</taxon>
        <taxon>Gunneridae</taxon>
        <taxon>Pentapetalae</taxon>
        <taxon>asterids</taxon>
        <taxon>Ericales</taxon>
        <taxon>Theaceae</taxon>
        <taxon>Camellia</taxon>
    </lineage>
</organism>